<dbReference type="PROSITE" id="PS51257">
    <property type="entry name" value="PROKAR_LIPOPROTEIN"/>
    <property type="match status" value="1"/>
</dbReference>
<dbReference type="Pfam" id="PF01547">
    <property type="entry name" value="SBP_bac_1"/>
    <property type="match status" value="1"/>
</dbReference>
<dbReference type="Proteomes" id="UP000570361">
    <property type="component" value="Unassembled WGS sequence"/>
</dbReference>
<dbReference type="EMBL" id="JACHXK010000010">
    <property type="protein sequence ID" value="MBB3112149.1"/>
    <property type="molecule type" value="Genomic_DNA"/>
</dbReference>
<dbReference type="AlphaFoldDB" id="A0A7W5B111"/>
<reference evidence="3 4" key="1">
    <citation type="submission" date="2020-08" db="EMBL/GenBank/DDBJ databases">
        <title>Genomic Encyclopedia of Type Strains, Phase III (KMG-III): the genomes of soil and plant-associated and newly described type strains.</title>
        <authorList>
            <person name="Whitman W."/>
        </authorList>
    </citation>
    <scope>NUCLEOTIDE SEQUENCE [LARGE SCALE GENOMIC DNA]</scope>
    <source>
        <strain evidence="3 4">CECT 5862</strain>
    </source>
</reference>
<proteinExistence type="predicted"/>
<protein>
    <submittedName>
        <fullName evidence="3">Putative aldouronate transport system substrate-binding protein</fullName>
    </submittedName>
</protein>
<gene>
    <name evidence="3" type="ORF">FHS18_004227</name>
</gene>
<comment type="caution">
    <text evidence="3">The sequence shown here is derived from an EMBL/GenBank/DDBJ whole genome shotgun (WGS) entry which is preliminary data.</text>
</comment>
<keyword evidence="4" id="KW-1185">Reference proteome</keyword>
<evidence type="ECO:0000313" key="3">
    <source>
        <dbReference type="EMBL" id="MBB3112149.1"/>
    </source>
</evidence>
<dbReference type="InterPro" id="IPR006059">
    <property type="entry name" value="SBP"/>
</dbReference>
<dbReference type="Gene3D" id="3.40.190.10">
    <property type="entry name" value="Periplasmic binding protein-like II"/>
    <property type="match status" value="2"/>
</dbReference>
<dbReference type="RefSeq" id="WP_183602120.1">
    <property type="nucleotide sequence ID" value="NZ_JACHXK010000010.1"/>
</dbReference>
<feature type="signal peptide" evidence="2">
    <location>
        <begin position="1"/>
        <end position="21"/>
    </location>
</feature>
<accession>A0A7W5B111</accession>
<sequence length="548" mass="61599">MKRKWSMFMALILTFSLVLTACTDDNTAEKEATSEAESSVTMTEPGTFPIVEDKVTLKVLIRGHADVDFETNDFTKWYEEHTNVHLEFEVAPENGFEETLNLALASGNYPDMIIGMDITPATQMLYGKSGTFLPLNEMIEKYGVNMKNIFKDKPLVQQVITAPDGNIYSLPDVGDCFHCNYAKRMWINKVWLDKLGLKMPETTEEYYEVLKAFKEKDPNGNGVSDEIPLAGAVGGWNTEIEGFLMNSFIYNPQGTGQTGMMLDNGKVVAAFTQEKWKAGLDYMNRLYSEGLIAPETFTQDNTQYRQMGEGGDVARVGSCPGGLYGCIAYGKERFKDYVVLPPLAGPDGTRIAWTSPYEGIKSGSIVITNKSKYPEVAFRWADGLLDAGEVSLRSDTGAKGVYWDWAEPGDIGINGKPAIWKKLKEKQPGDNTGWQTRAPRYGPSDFRLGEKRNEEIPLEIILYEAAQKYEPYKVQDDQVLPPLFYSDEQAAELVSLEKSITDYKKEMTARFIIGDADLEQEWNVYLDTLKQMGIDQYSELIQQAYDAR</sequence>
<evidence type="ECO:0000256" key="2">
    <source>
        <dbReference type="SAM" id="SignalP"/>
    </source>
</evidence>
<dbReference type="PANTHER" id="PTHR43649:SF12">
    <property type="entry name" value="DIACETYLCHITOBIOSE BINDING PROTEIN DASA"/>
    <property type="match status" value="1"/>
</dbReference>
<keyword evidence="2" id="KW-0732">Signal</keyword>
<feature type="region of interest" description="Disordered" evidence="1">
    <location>
        <begin position="427"/>
        <end position="446"/>
    </location>
</feature>
<evidence type="ECO:0000256" key="1">
    <source>
        <dbReference type="SAM" id="MobiDB-lite"/>
    </source>
</evidence>
<dbReference type="PANTHER" id="PTHR43649">
    <property type="entry name" value="ARABINOSE-BINDING PROTEIN-RELATED"/>
    <property type="match status" value="1"/>
</dbReference>
<name>A0A7W5B111_9BACL</name>
<organism evidence="3 4">
    <name type="scientific">Paenibacillus phyllosphaerae</name>
    <dbReference type="NCBI Taxonomy" id="274593"/>
    <lineage>
        <taxon>Bacteria</taxon>
        <taxon>Bacillati</taxon>
        <taxon>Bacillota</taxon>
        <taxon>Bacilli</taxon>
        <taxon>Bacillales</taxon>
        <taxon>Paenibacillaceae</taxon>
        <taxon>Paenibacillus</taxon>
    </lineage>
</organism>
<dbReference type="CDD" id="cd13581">
    <property type="entry name" value="PBP2_AlgQ_like_2"/>
    <property type="match status" value="1"/>
</dbReference>
<evidence type="ECO:0000313" key="4">
    <source>
        <dbReference type="Proteomes" id="UP000570361"/>
    </source>
</evidence>
<feature type="chain" id="PRO_5038492643" evidence="2">
    <location>
        <begin position="22"/>
        <end position="548"/>
    </location>
</feature>
<dbReference type="InterPro" id="IPR050490">
    <property type="entry name" value="Bact_solute-bd_prot1"/>
</dbReference>
<dbReference type="SUPFAM" id="SSF53850">
    <property type="entry name" value="Periplasmic binding protein-like II"/>
    <property type="match status" value="1"/>
</dbReference>